<dbReference type="InterPro" id="IPR000408">
    <property type="entry name" value="Reg_chr_condens"/>
</dbReference>
<evidence type="ECO:0000256" key="3">
    <source>
        <dbReference type="SAM" id="MobiDB-lite"/>
    </source>
</evidence>
<protein>
    <recommendedName>
        <fullName evidence="4">BTB domain-containing protein</fullName>
    </recommendedName>
</protein>
<dbReference type="Gene3D" id="2.130.10.30">
    <property type="entry name" value="Regulator of chromosome condensation 1/beta-lactamase-inhibitor protein II"/>
    <property type="match status" value="1"/>
</dbReference>
<gene>
    <name evidence="5" type="ORF">PRK78_003632</name>
</gene>
<dbReference type="InterPro" id="IPR000210">
    <property type="entry name" value="BTB/POZ_dom"/>
</dbReference>
<dbReference type="Pfam" id="PF13540">
    <property type="entry name" value="RCC1_2"/>
    <property type="match status" value="1"/>
</dbReference>
<evidence type="ECO:0000313" key="5">
    <source>
        <dbReference type="EMBL" id="WEW58164.1"/>
    </source>
</evidence>
<dbReference type="InterPro" id="IPR036770">
    <property type="entry name" value="Ankyrin_rpt-contain_sf"/>
</dbReference>
<evidence type="ECO:0000256" key="2">
    <source>
        <dbReference type="PROSITE-ProRule" id="PRU00235"/>
    </source>
</evidence>
<name>A0AAF0DGD4_9EURO</name>
<dbReference type="InterPro" id="IPR011333">
    <property type="entry name" value="SKP1/BTB/POZ_sf"/>
</dbReference>
<dbReference type="Gene3D" id="3.30.710.10">
    <property type="entry name" value="Potassium Channel Kv1.1, Chain A"/>
    <property type="match status" value="2"/>
</dbReference>
<feature type="compositionally biased region" description="Polar residues" evidence="3">
    <location>
        <begin position="33"/>
        <end position="57"/>
    </location>
</feature>
<feature type="domain" description="BTB" evidence="4">
    <location>
        <begin position="916"/>
        <end position="990"/>
    </location>
</feature>
<feature type="repeat" description="RCC1" evidence="2">
    <location>
        <begin position="341"/>
        <end position="394"/>
    </location>
</feature>
<feature type="compositionally biased region" description="Polar residues" evidence="3">
    <location>
        <begin position="1414"/>
        <end position="1434"/>
    </location>
</feature>
<dbReference type="PROSITE" id="PS50012">
    <property type="entry name" value="RCC1_3"/>
    <property type="match status" value="2"/>
</dbReference>
<evidence type="ECO:0000256" key="1">
    <source>
        <dbReference type="ARBA" id="ARBA00022737"/>
    </source>
</evidence>
<dbReference type="PROSITE" id="PS50097">
    <property type="entry name" value="BTB"/>
    <property type="match status" value="1"/>
</dbReference>
<evidence type="ECO:0000259" key="4">
    <source>
        <dbReference type="PROSITE" id="PS50097"/>
    </source>
</evidence>
<feature type="region of interest" description="Disordered" evidence="3">
    <location>
        <begin position="1495"/>
        <end position="1605"/>
    </location>
</feature>
<dbReference type="PANTHER" id="PTHR22872:SF2">
    <property type="entry name" value="INHIBITOR OF BRUTON TYROSINE KINASE"/>
    <property type="match status" value="1"/>
</dbReference>
<dbReference type="CDD" id="cd18186">
    <property type="entry name" value="BTB_POZ_ZBTB_KLHL-like"/>
    <property type="match status" value="2"/>
</dbReference>
<dbReference type="SUPFAM" id="SSF54695">
    <property type="entry name" value="POZ domain"/>
    <property type="match status" value="1"/>
</dbReference>
<feature type="region of interest" description="Disordered" evidence="3">
    <location>
        <begin position="1303"/>
        <end position="1443"/>
    </location>
</feature>
<feature type="compositionally biased region" description="Gly residues" evidence="3">
    <location>
        <begin position="1576"/>
        <end position="1597"/>
    </location>
</feature>
<dbReference type="EMBL" id="CP120628">
    <property type="protein sequence ID" value="WEW58164.1"/>
    <property type="molecule type" value="Genomic_DNA"/>
</dbReference>
<dbReference type="Pfam" id="PF00651">
    <property type="entry name" value="BTB"/>
    <property type="match status" value="1"/>
</dbReference>
<keyword evidence="1" id="KW-0677">Repeat</keyword>
<dbReference type="SUPFAM" id="SSF48403">
    <property type="entry name" value="Ankyrin repeat"/>
    <property type="match status" value="1"/>
</dbReference>
<dbReference type="PANTHER" id="PTHR22872">
    <property type="entry name" value="BTK-BINDING PROTEIN-RELATED"/>
    <property type="match status" value="1"/>
</dbReference>
<dbReference type="Gene3D" id="1.25.40.20">
    <property type="entry name" value="Ankyrin repeat-containing domain"/>
    <property type="match status" value="1"/>
</dbReference>
<feature type="repeat" description="RCC1" evidence="2">
    <location>
        <begin position="395"/>
        <end position="455"/>
    </location>
</feature>
<dbReference type="InterPro" id="IPR002110">
    <property type="entry name" value="Ankyrin_rpt"/>
</dbReference>
<dbReference type="PRINTS" id="PR00633">
    <property type="entry name" value="RCCNDNSATION"/>
</dbReference>
<accession>A0AAF0DGD4</accession>
<feature type="compositionally biased region" description="Polar residues" evidence="3">
    <location>
        <begin position="1230"/>
        <end position="1249"/>
    </location>
</feature>
<evidence type="ECO:0000313" key="6">
    <source>
        <dbReference type="Proteomes" id="UP001219355"/>
    </source>
</evidence>
<dbReference type="InterPro" id="IPR051625">
    <property type="entry name" value="Signaling_Regulatory_Domain"/>
</dbReference>
<proteinExistence type="predicted"/>
<reference evidence="5" key="1">
    <citation type="submission" date="2023-03" db="EMBL/GenBank/DDBJ databases">
        <title>Emydomyces testavorans Genome Sequence.</title>
        <authorList>
            <person name="Hoyer L."/>
        </authorList>
    </citation>
    <scope>NUCLEOTIDE SEQUENCE</scope>
    <source>
        <strain evidence="5">16-2883</strain>
    </source>
</reference>
<dbReference type="InterPro" id="IPR009091">
    <property type="entry name" value="RCC1/BLIP-II"/>
</dbReference>
<dbReference type="SMART" id="SM00225">
    <property type="entry name" value="BTB"/>
    <property type="match status" value="2"/>
</dbReference>
<feature type="compositionally biased region" description="Polar residues" evidence="3">
    <location>
        <begin position="1303"/>
        <end position="1312"/>
    </location>
</feature>
<dbReference type="SUPFAM" id="SSF50985">
    <property type="entry name" value="RCC1/BLIP-II"/>
    <property type="match status" value="1"/>
</dbReference>
<organism evidence="5 6">
    <name type="scientific">Emydomyces testavorans</name>
    <dbReference type="NCBI Taxonomy" id="2070801"/>
    <lineage>
        <taxon>Eukaryota</taxon>
        <taxon>Fungi</taxon>
        <taxon>Dikarya</taxon>
        <taxon>Ascomycota</taxon>
        <taxon>Pezizomycotina</taxon>
        <taxon>Eurotiomycetes</taxon>
        <taxon>Eurotiomycetidae</taxon>
        <taxon>Onygenales</taxon>
        <taxon>Nannizziopsiaceae</taxon>
        <taxon>Emydomyces</taxon>
    </lineage>
</organism>
<feature type="region of interest" description="Disordered" evidence="3">
    <location>
        <begin position="1230"/>
        <end position="1288"/>
    </location>
</feature>
<dbReference type="Proteomes" id="UP001219355">
    <property type="component" value="Chromosome 2"/>
</dbReference>
<sequence>MSSKLWQCFLQDDVETFKEFLANASYAQGPKGGTNTTVMSKFGSTGSNLGSSPGTTPKTKRLAGLSTVSLLQEKTSFTQGPPITLTRADVNSRDRHGRTLLHLAASSQKKSAFDFADALLAVPFLDIYAQDAESGWTALHRALYAGNAAIAQALMARDIRHATDFRTHSGVHHPSGGLIKIKDREGNSPFDLFGATIVARDINEPIESSHVQDDASSEYLSVSDDISEPNAGSRSKPLVNFSGDEVFTFGSNKNLNLGLGDGDDRQFPERINLNRPGHLLYRLYHERERLRKEQGLKVTDERGEFSSAAELPIRIRSQPIVFQDLVMSKLHTAILTNDPESNLYMCGFGPGGRLGTGDEATRFGFVCIETGGIAGKRIVNVALGQDHSIAISDQGEVFTWGSNKYGQLGYTLPRTKVKDDLPIQTTPRQIFNPLKKEIIVAAAASAIHSVVYTSTSIYTFGKNEGQLGLIDADARSLEVQVIPRKVGASLFNQSIFMVSAIDHATALLLENHDVWVFIHYGYSKLSFPLGGSASFIRDSFLATRYRHSANFITKITGGGNTICAMSSFGEVYTVNVSRKEDIHSVSSSTTNPSKIRNSLPQPSRVWSIRKPHMAVRDVDVDQDGSIIICTESGSAWRKEPRHRLKDVGGNVFGERQTKDYKFVRIPGLSRVVAVRSNAFGAYAAAQRGYDVTRKQIAVEARTIWHDIWPLSPFKDLLSKHFLEDITPPSNQSNISSSYKKVAKNSLLPVDLEPELLHELQFRNLSDFPALVWVSSTSSDVRIPVHEFVLAARSSTLRQALSEFHQSYYHSIPDLLSIEYNCDGQAHIQFQGFDVLSVFNVVLFVYTDQAYSVWNRVRHDAKHATRYRQVRTEVVKLATQLDLKSLERAARLMTQPSFCLNVDMENAISNPNFFDSGDVIIELDGGEARAHGPILCQRSPFFDALFNGRAGGRWLTSRKEKSSNAVEVIRIDLKHIEPGIFKFALRHMYADTDDELFEDVQTNDLDDFIDLIIDVMFVANELMLDRLVQICQKLLGSYVNIRNVVPYLNAVAPCAVTAFKRVGLEYVCLNLEAMLENRLLDDLDPDLFDELNEVCRQNQVACQPISRGRNTEEYIMEKYPEIISQLEQDKQRRVDSMRLRSRLHEDEVREEKLKVGSIEKQGFLSAVAGSRPSAQTLNSKLSMESPLLKSKPSNGDLIFAMDDESVLPPSVDSLQGSKPNTDVNCQKSIGQAWSRTNTTPALEFTPSGTDSPFDVERTSKVTPPEHNSLPKASQSSRLPGAPWGCLGPSTPKAGLKDIMAETSGLKTASSHPYSLSRRETEVARPPPSKLSQKERKKLKQQQLHEVFAEAESPKSKAASPWQLAVAKSKSPLSADRHIPPRVPQRNDSNKASLTLRQTVAGTPPPPSSDGLEPLSFSSTKSQSNQHQLDFNTPNSPAAPKFSNSSPLSLAAILQQQQLEKDVIREAATARHNLHDIQVEQEFQEWWDAESKRVMEEAAAAAGAGRARGTGRGRGKGRGNSANSPGKGRGRGQGHDSRANMDNNHEQTTAAPIPSRPAQQHIRGSVDQFSSHRRTRGRGTGASQGNGGAGVGRGIGRGNGRASQPRQ</sequence>
<dbReference type="Pfam" id="PF12796">
    <property type="entry name" value="Ank_2"/>
    <property type="match status" value="1"/>
</dbReference>
<feature type="region of interest" description="Disordered" evidence="3">
    <location>
        <begin position="32"/>
        <end position="58"/>
    </location>
</feature>
<keyword evidence="6" id="KW-1185">Reference proteome</keyword>
<feature type="compositionally biased region" description="Basic and acidic residues" evidence="3">
    <location>
        <begin position="1531"/>
        <end position="1543"/>
    </location>
</feature>
<feature type="compositionally biased region" description="Polar residues" evidence="3">
    <location>
        <begin position="1384"/>
        <end position="1399"/>
    </location>
</feature>